<dbReference type="InterPro" id="IPR016084">
    <property type="entry name" value="Haem_Oase-like_multi-hlx"/>
</dbReference>
<accession>A0A2P5A7R6</accession>
<dbReference type="STRING" id="63057.A0A2P5A7R6"/>
<dbReference type="PANTHER" id="PTHR43198">
    <property type="entry name" value="BIFUNCTIONAL TH2 PROTEIN"/>
    <property type="match status" value="1"/>
</dbReference>
<dbReference type="InParanoid" id="A0A2P5A7R6"/>
<organism evidence="1 2">
    <name type="scientific">Trema orientale</name>
    <name type="common">Charcoal tree</name>
    <name type="synonym">Celtis orientalis</name>
    <dbReference type="NCBI Taxonomy" id="63057"/>
    <lineage>
        <taxon>Eukaryota</taxon>
        <taxon>Viridiplantae</taxon>
        <taxon>Streptophyta</taxon>
        <taxon>Embryophyta</taxon>
        <taxon>Tracheophyta</taxon>
        <taxon>Spermatophyta</taxon>
        <taxon>Magnoliopsida</taxon>
        <taxon>eudicotyledons</taxon>
        <taxon>Gunneridae</taxon>
        <taxon>Pentapetalae</taxon>
        <taxon>rosids</taxon>
        <taxon>fabids</taxon>
        <taxon>Rosales</taxon>
        <taxon>Cannabaceae</taxon>
        <taxon>Trema</taxon>
    </lineage>
</organism>
<feature type="non-terminal residue" evidence="1">
    <location>
        <position position="96"/>
    </location>
</feature>
<dbReference type="OrthoDB" id="1740511at2759"/>
<evidence type="ECO:0000313" key="1">
    <source>
        <dbReference type="EMBL" id="PON32564.1"/>
    </source>
</evidence>
<proteinExistence type="predicted"/>
<dbReference type="PANTHER" id="PTHR43198:SF9">
    <property type="entry name" value="AMINOPYRIMIDINE AMINOHYDROLASE, MITOCHONDRIAL ISOFORM X1-RELATED"/>
    <property type="match status" value="1"/>
</dbReference>
<sequence>MATGKEIAGKYWEKYKKQESPFALYSPFLVCVAAGNLDFRSFNLCISQDYYFLDAFVQAYKLAEDSVERKENKKLIHNLRESVYVMIQTYNTTLIE</sequence>
<keyword evidence="2" id="KW-1185">Reference proteome</keyword>
<dbReference type="AlphaFoldDB" id="A0A2P5A7R6"/>
<dbReference type="Proteomes" id="UP000237000">
    <property type="component" value="Unassembled WGS sequence"/>
</dbReference>
<reference evidence="2" key="1">
    <citation type="submission" date="2016-06" db="EMBL/GenBank/DDBJ databases">
        <title>Parallel loss of symbiosis genes in relatives of nitrogen-fixing non-legume Parasponia.</title>
        <authorList>
            <person name="Van Velzen R."/>
            <person name="Holmer R."/>
            <person name="Bu F."/>
            <person name="Rutten L."/>
            <person name="Van Zeijl A."/>
            <person name="Liu W."/>
            <person name="Santuari L."/>
            <person name="Cao Q."/>
            <person name="Sharma T."/>
            <person name="Shen D."/>
            <person name="Roswanjaya Y."/>
            <person name="Wardhani T."/>
            <person name="Kalhor M.S."/>
            <person name="Jansen J."/>
            <person name="Van den Hoogen J."/>
            <person name="Gungor B."/>
            <person name="Hartog M."/>
            <person name="Hontelez J."/>
            <person name="Verver J."/>
            <person name="Yang W.-C."/>
            <person name="Schijlen E."/>
            <person name="Repin R."/>
            <person name="Schilthuizen M."/>
            <person name="Schranz E."/>
            <person name="Heidstra R."/>
            <person name="Miyata K."/>
            <person name="Fedorova E."/>
            <person name="Kohlen W."/>
            <person name="Bisseling T."/>
            <person name="Smit S."/>
            <person name="Geurts R."/>
        </authorList>
    </citation>
    <scope>NUCLEOTIDE SEQUENCE [LARGE SCALE GENOMIC DNA]</scope>
    <source>
        <strain evidence="2">cv. RG33-2</strain>
    </source>
</reference>
<comment type="caution">
    <text evidence="1">The sequence shown here is derived from an EMBL/GenBank/DDBJ whole genome shotgun (WGS) entry which is preliminary data.</text>
</comment>
<dbReference type="GO" id="GO:0005829">
    <property type="term" value="C:cytosol"/>
    <property type="evidence" value="ECO:0007669"/>
    <property type="project" value="TreeGrafter"/>
</dbReference>
<gene>
    <name evidence="1" type="ORF">TorRG33x02_356210</name>
</gene>
<evidence type="ECO:0000313" key="2">
    <source>
        <dbReference type="Proteomes" id="UP000237000"/>
    </source>
</evidence>
<name>A0A2P5A7R6_TREOI</name>
<dbReference type="Gene3D" id="1.20.910.10">
    <property type="entry name" value="Heme oxygenase-like"/>
    <property type="match status" value="1"/>
</dbReference>
<dbReference type="SUPFAM" id="SSF48613">
    <property type="entry name" value="Heme oxygenase-like"/>
    <property type="match status" value="1"/>
</dbReference>
<protein>
    <submittedName>
        <fullName evidence="1">Heme oxygenase-like, multi-helical</fullName>
    </submittedName>
</protein>
<dbReference type="EMBL" id="JXTC01001101">
    <property type="protein sequence ID" value="PON32564.1"/>
    <property type="molecule type" value="Genomic_DNA"/>
</dbReference>
<dbReference type="InterPro" id="IPR050967">
    <property type="entry name" value="Thiamine_Salvage_TenA"/>
</dbReference>